<sequence>MKLDWDFKLSLIQDIVEVIRYEISEYLNSSLTYHTLRSKELLVEVTPTAFTWLVM</sequence>
<gene>
    <name evidence="1" type="ORF">DPMN_073205</name>
</gene>
<dbReference type="AlphaFoldDB" id="A0A9D4HCQ9"/>
<comment type="caution">
    <text evidence="1">The sequence shown here is derived from an EMBL/GenBank/DDBJ whole genome shotgun (WGS) entry which is preliminary data.</text>
</comment>
<dbReference type="EMBL" id="JAIWYP010000014">
    <property type="protein sequence ID" value="KAH3713412.1"/>
    <property type="molecule type" value="Genomic_DNA"/>
</dbReference>
<name>A0A9D4HCQ9_DREPO</name>
<evidence type="ECO:0000313" key="1">
    <source>
        <dbReference type="EMBL" id="KAH3713412.1"/>
    </source>
</evidence>
<reference evidence="1" key="1">
    <citation type="journal article" date="2019" name="bioRxiv">
        <title>The Genome of the Zebra Mussel, Dreissena polymorpha: A Resource for Invasive Species Research.</title>
        <authorList>
            <person name="McCartney M.A."/>
            <person name="Auch B."/>
            <person name="Kono T."/>
            <person name="Mallez S."/>
            <person name="Zhang Y."/>
            <person name="Obille A."/>
            <person name="Becker A."/>
            <person name="Abrahante J.E."/>
            <person name="Garbe J."/>
            <person name="Badalamenti J.P."/>
            <person name="Herman A."/>
            <person name="Mangelson H."/>
            <person name="Liachko I."/>
            <person name="Sullivan S."/>
            <person name="Sone E.D."/>
            <person name="Koren S."/>
            <person name="Silverstein K.A.T."/>
            <person name="Beckman K.B."/>
            <person name="Gohl D.M."/>
        </authorList>
    </citation>
    <scope>NUCLEOTIDE SEQUENCE</scope>
    <source>
        <strain evidence="1">Duluth1</strain>
        <tissue evidence="1">Whole animal</tissue>
    </source>
</reference>
<dbReference type="Proteomes" id="UP000828390">
    <property type="component" value="Unassembled WGS sequence"/>
</dbReference>
<protein>
    <submittedName>
        <fullName evidence="1">Uncharacterized protein</fullName>
    </submittedName>
</protein>
<organism evidence="1 2">
    <name type="scientific">Dreissena polymorpha</name>
    <name type="common">Zebra mussel</name>
    <name type="synonym">Mytilus polymorpha</name>
    <dbReference type="NCBI Taxonomy" id="45954"/>
    <lineage>
        <taxon>Eukaryota</taxon>
        <taxon>Metazoa</taxon>
        <taxon>Spiralia</taxon>
        <taxon>Lophotrochozoa</taxon>
        <taxon>Mollusca</taxon>
        <taxon>Bivalvia</taxon>
        <taxon>Autobranchia</taxon>
        <taxon>Heteroconchia</taxon>
        <taxon>Euheterodonta</taxon>
        <taxon>Imparidentia</taxon>
        <taxon>Neoheterodontei</taxon>
        <taxon>Myida</taxon>
        <taxon>Dreissenoidea</taxon>
        <taxon>Dreissenidae</taxon>
        <taxon>Dreissena</taxon>
    </lineage>
</organism>
<proteinExistence type="predicted"/>
<keyword evidence="2" id="KW-1185">Reference proteome</keyword>
<reference evidence="1" key="2">
    <citation type="submission" date="2020-11" db="EMBL/GenBank/DDBJ databases">
        <authorList>
            <person name="McCartney M.A."/>
            <person name="Auch B."/>
            <person name="Kono T."/>
            <person name="Mallez S."/>
            <person name="Becker A."/>
            <person name="Gohl D.M."/>
            <person name="Silverstein K.A.T."/>
            <person name="Koren S."/>
            <person name="Bechman K.B."/>
            <person name="Herman A."/>
            <person name="Abrahante J.E."/>
            <person name="Garbe J."/>
        </authorList>
    </citation>
    <scope>NUCLEOTIDE SEQUENCE</scope>
    <source>
        <strain evidence="1">Duluth1</strain>
        <tissue evidence="1">Whole animal</tissue>
    </source>
</reference>
<evidence type="ECO:0000313" key="2">
    <source>
        <dbReference type="Proteomes" id="UP000828390"/>
    </source>
</evidence>
<accession>A0A9D4HCQ9</accession>